<dbReference type="PANTHER" id="PTHR43632:SF1">
    <property type="entry name" value="PERMEASE COMPONENT OF TUNGSTATE ABC TRANSPORTER"/>
    <property type="match status" value="1"/>
</dbReference>
<dbReference type="EMBL" id="CP033169">
    <property type="protein sequence ID" value="AYO29515.1"/>
    <property type="molecule type" value="Genomic_DNA"/>
</dbReference>
<dbReference type="PROSITE" id="PS50928">
    <property type="entry name" value="ABC_TM1"/>
    <property type="match status" value="1"/>
</dbReference>
<gene>
    <name evidence="7" type="ORF">D2962_01855</name>
</gene>
<dbReference type="KEGG" id="bacg:D2962_01855"/>
<feature type="transmembrane region" description="Helical" evidence="5">
    <location>
        <begin position="203"/>
        <end position="225"/>
    </location>
</feature>
<evidence type="ECO:0000313" key="7">
    <source>
        <dbReference type="EMBL" id="AYO29515.1"/>
    </source>
</evidence>
<evidence type="ECO:0000256" key="5">
    <source>
        <dbReference type="SAM" id="Phobius"/>
    </source>
</evidence>
<dbReference type="InterPro" id="IPR049783">
    <property type="entry name" value="ABC_perm_TupB-like"/>
</dbReference>
<reference evidence="7 8" key="1">
    <citation type="submission" date="2018-10" db="EMBL/GenBank/DDBJ databases">
        <authorList>
            <person name="Zhang X."/>
        </authorList>
    </citation>
    <scope>NUCLEOTIDE SEQUENCE [LARGE SCALE GENOMIC DNA]</scope>
    <source>
        <strain evidence="7 8">SK-G1</strain>
    </source>
</reference>
<keyword evidence="4 5" id="KW-0472">Membrane</keyword>
<protein>
    <submittedName>
        <fullName evidence="7">ABC transporter permease subunit</fullName>
    </submittedName>
</protein>
<dbReference type="InterPro" id="IPR000515">
    <property type="entry name" value="MetI-like"/>
</dbReference>
<dbReference type="Gene3D" id="1.10.3720.10">
    <property type="entry name" value="MetI-like"/>
    <property type="match status" value="1"/>
</dbReference>
<dbReference type="InterPro" id="IPR035906">
    <property type="entry name" value="MetI-like_sf"/>
</dbReference>
<evidence type="ECO:0000256" key="3">
    <source>
        <dbReference type="ARBA" id="ARBA00022989"/>
    </source>
</evidence>
<evidence type="ECO:0000256" key="4">
    <source>
        <dbReference type="ARBA" id="ARBA00023136"/>
    </source>
</evidence>
<dbReference type="RefSeq" id="WP_120767825.1">
    <property type="nucleotide sequence ID" value="NZ_CP033169.1"/>
</dbReference>
<dbReference type="SUPFAM" id="SSF161098">
    <property type="entry name" value="MetI-like"/>
    <property type="match status" value="1"/>
</dbReference>
<evidence type="ECO:0000256" key="2">
    <source>
        <dbReference type="ARBA" id="ARBA00022692"/>
    </source>
</evidence>
<feature type="transmembrane region" description="Helical" evidence="5">
    <location>
        <begin position="98"/>
        <end position="118"/>
    </location>
</feature>
<organism evidence="7 8">
    <name type="scientific">Biomaibacter acetigenes</name>
    <dbReference type="NCBI Taxonomy" id="2316383"/>
    <lineage>
        <taxon>Bacteria</taxon>
        <taxon>Bacillati</taxon>
        <taxon>Bacillota</taxon>
        <taxon>Clostridia</taxon>
        <taxon>Thermosediminibacterales</taxon>
        <taxon>Tepidanaerobacteraceae</taxon>
        <taxon>Biomaibacter</taxon>
    </lineage>
</organism>
<evidence type="ECO:0000259" key="6">
    <source>
        <dbReference type="PROSITE" id="PS50928"/>
    </source>
</evidence>
<keyword evidence="3 5" id="KW-1133">Transmembrane helix</keyword>
<feature type="transmembrane region" description="Helical" evidence="5">
    <location>
        <begin position="36"/>
        <end position="53"/>
    </location>
</feature>
<dbReference type="PANTHER" id="PTHR43632">
    <property type="entry name" value="PERMEASE COMPONENT OF TUNGSTATE ABC TRANSPORTER"/>
    <property type="match status" value="1"/>
</dbReference>
<dbReference type="GO" id="GO:0016020">
    <property type="term" value="C:membrane"/>
    <property type="evidence" value="ECO:0007669"/>
    <property type="project" value="UniProtKB-SubCell"/>
</dbReference>
<keyword evidence="8" id="KW-1185">Reference proteome</keyword>
<feature type="domain" description="ABC transmembrane type-1" evidence="6">
    <location>
        <begin position="26"/>
        <end position="222"/>
    </location>
</feature>
<comment type="subcellular location">
    <subcellularLocation>
        <location evidence="1">Membrane</location>
        <topology evidence="1">Multi-pass membrane protein</topology>
    </subcellularLocation>
</comment>
<evidence type="ECO:0000256" key="1">
    <source>
        <dbReference type="ARBA" id="ARBA00004141"/>
    </source>
</evidence>
<dbReference type="NCBIfam" id="NF038017">
    <property type="entry name" value="ABC_perm1"/>
    <property type="match status" value="1"/>
</dbReference>
<sequence length="235" mass="25844">MDTVIEGLKKGFILLFSLDREVLGITWFTLKVTGAATLISIAIALPLALLFTLRDFPGKKFVISLANLGMGLPPTVVGLWVSLMLWRSGPFGMLKIMYTPTAIVIAQTVISTPIILALSTAALQQIDRKLRWQIMALGATPLQMLFLMLKEARYSLMAAVMAGFGGSISEVGASMMVGGNIQNYTRVLTTAIVLETSKGHFDIALALSFILMLLAYAATLWLTFIQQRRYRNVYY</sequence>
<proteinExistence type="predicted"/>
<dbReference type="CDD" id="cd06261">
    <property type="entry name" value="TM_PBP2"/>
    <property type="match status" value="1"/>
</dbReference>
<dbReference type="Proteomes" id="UP000280960">
    <property type="component" value="Chromosome"/>
</dbReference>
<dbReference type="GO" id="GO:0055085">
    <property type="term" value="P:transmembrane transport"/>
    <property type="evidence" value="ECO:0007669"/>
    <property type="project" value="InterPro"/>
</dbReference>
<evidence type="ECO:0000313" key="8">
    <source>
        <dbReference type="Proteomes" id="UP000280960"/>
    </source>
</evidence>
<feature type="transmembrane region" description="Helical" evidence="5">
    <location>
        <begin position="65"/>
        <end position="86"/>
    </location>
</feature>
<keyword evidence="2 5" id="KW-0812">Transmembrane</keyword>
<name>A0A3G2R2I8_9FIRM</name>
<dbReference type="AlphaFoldDB" id="A0A3G2R2I8"/>
<accession>A0A3G2R2I8</accession>